<feature type="region of interest" description="Disordered" evidence="1">
    <location>
        <begin position="1"/>
        <end position="70"/>
    </location>
</feature>
<organism evidence="2 3">
    <name type="scientific">Azonexus hydrophilus</name>
    <dbReference type="NCBI Taxonomy" id="418702"/>
    <lineage>
        <taxon>Bacteria</taxon>
        <taxon>Pseudomonadati</taxon>
        <taxon>Pseudomonadota</taxon>
        <taxon>Betaproteobacteria</taxon>
        <taxon>Rhodocyclales</taxon>
        <taxon>Azonexaceae</taxon>
        <taxon>Azonexus</taxon>
    </lineage>
</organism>
<feature type="compositionally biased region" description="Low complexity" evidence="1">
    <location>
        <begin position="25"/>
        <end position="37"/>
    </location>
</feature>
<evidence type="ECO:0000313" key="3">
    <source>
        <dbReference type="Proteomes" id="UP000187526"/>
    </source>
</evidence>
<keyword evidence="3" id="KW-1185">Reference proteome</keyword>
<sequence>MEIASVGASGAYASTSVQSARPQPAQEQQQVESRAQQLRPDQQVQQTEEASRPVTNAQGQQTGTLINTTA</sequence>
<dbReference type="AlphaFoldDB" id="A0A1R1I171"/>
<evidence type="ECO:0000256" key="1">
    <source>
        <dbReference type="SAM" id="MobiDB-lite"/>
    </source>
</evidence>
<gene>
    <name evidence="2" type="ORF">BJN45_14385</name>
</gene>
<name>A0A1R1I171_9RHOO</name>
<dbReference type="Proteomes" id="UP000187526">
    <property type="component" value="Unassembled WGS sequence"/>
</dbReference>
<reference evidence="2 3" key="1">
    <citation type="submission" date="2016-10" db="EMBL/GenBank/DDBJ databases">
        <title>Alkaliphiles isolated from bioreactors.</title>
        <authorList>
            <person name="Salah Z."/>
            <person name="Rout S.P."/>
            <person name="Humphreys P.N."/>
        </authorList>
    </citation>
    <scope>NUCLEOTIDE SEQUENCE [LARGE SCALE GENOMIC DNA]</scope>
    <source>
        <strain evidence="2 3">ZS02</strain>
    </source>
</reference>
<feature type="compositionally biased region" description="Polar residues" evidence="1">
    <location>
        <begin position="12"/>
        <end position="21"/>
    </location>
</feature>
<proteinExistence type="predicted"/>
<dbReference type="EMBL" id="MTHD01000005">
    <property type="protein sequence ID" value="OMG52481.1"/>
    <property type="molecule type" value="Genomic_DNA"/>
</dbReference>
<dbReference type="RefSeq" id="WP_076096432.1">
    <property type="nucleotide sequence ID" value="NZ_MTHD01000005.1"/>
</dbReference>
<comment type="caution">
    <text evidence="2">The sequence shown here is derived from an EMBL/GenBank/DDBJ whole genome shotgun (WGS) entry which is preliminary data.</text>
</comment>
<feature type="compositionally biased region" description="Polar residues" evidence="1">
    <location>
        <begin position="39"/>
        <end position="70"/>
    </location>
</feature>
<dbReference type="STRING" id="418702.BJN45_14385"/>
<accession>A0A1R1I171</accession>
<evidence type="ECO:0000313" key="2">
    <source>
        <dbReference type="EMBL" id="OMG52481.1"/>
    </source>
</evidence>
<protein>
    <submittedName>
        <fullName evidence="2">Uncharacterized protein</fullName>
    </submittedName>
</protein>